<evidence type="ECO:0000256" key="2">
    <source>
        <dbReference type="ARBA" id="ARBA00005673"/>
    </source>
</evidence>
<dbReference type="InterPro" id="IPR035985">
    <property type="entry name" value="Ubiquitin-activating_enz"/>
</dbReference>
<name>A0A4T0FPE4_9BASI</name>
<comment type="caution">
    <text evidence="17">The sequence shown here is derived from an EMBL/GenBank/DDBJ whole genome shotgun (WGS) entry which is preliminary data.</text>
</comment>
<dbReference type="UniPathway" id="UPA00886"/>
<dbReference type="EMBL" id="SPNW01000020">
    <property type="protein sequence ID" value="TIA90299.1"/>
    <property type="molecule type" value="Genomic_DNA"/>
</dbReference>
<feature type="region of interest" description="Disordered" evidence="14">
    <location>
        <begin position="528"/>
        <end position="655"/>
    </location>
</feature>
<dbReference type="Gene3D" id="3.50.50.80">
    <property type="entry name" value="Ubiquitin-activating enzyme E1, inactive adenylation domain, subdomain 1"/>
    <property type="match status" value="1"/>
</dbReference>
<dbReference type="InterPro" id="IPR023318">
    <property type="entry name" value="Ub_act_enz_dom_a_sf"/>
</dbReference>
<dbReference type="GO" id="GO:0016925">
    <property type="term" value="P:protein sumoylation"/>
    <property type="evidence" value="ECO:0007669"/>
    <property type="project" value="UniProtKB-UniRule"/>
</dbReference>
<protein>
    <recommendedName>
        <fullName evidence="8 9">Ubiquitin-activating enzyme E1-like</fullName>
    </recommendedName>
</protein>
<dbReference type="GO" id="GO:0031510">
    <property type="term" value="C:SUMO activating enzyme complex"/>
    <property type="evidence" value="ECO:0007669"/>
    <property type="project" value="UniProtKB-UniRule"/>
</dbReference>
<feature type="binding site" evidence="12">
    <location>
        <position position="429"/>
    </location>
    <ligand>
        <name>Zn(2+)</name>
        <dbReference type="ChEBI" id="CHEBI:29105"/>
    </ligand>
</feature>
<feature type="compositionally biased region" description="Basic and acidic residues" evidence="14">
    <location>
        <begin position="556"/>
        <end position="565"/>
    </location>
</feature>
<keyword evidence="7 9" id="KW-0067">ATP-binding</keyword>
<feature type="binding site" evidence="12">
    <location>
        <position position="162"/>
    </location>
    <ligand>
        <name>Zn(2+)</name>
        <dbReference type="ChEBI" id="CHEBI:29105"/>
    </ligand>
</feature>
<dbReference type="FunFam" id="3.50.50.80:FF:000004">
    <property type="entry name" value="Ubiquitin-activating enzyme E1-like"/>
    <property type="match status" value="1"/>
</dbReference>
<evidence type="ECO:0000256" key="12">
    <source>
        <dbReference type="PIRSR" id="PIRSR039133-3"/>
    </source>
</evidence>
<evidence type="ECO:0000256" key="7">
    <source>
        <dbReference type="ARBA" id="ARBA00022840"/>
    </source>
</evidence>
<gene>
    <name evidence="17" type="ORF">E3P99_01642</name>
</gene>
<feature type="domain" description="THIF-type NAD/FAD binding fold" evidence="15">
    <location>
        <begin position="9"/>
        <end position="400"/>
    </location>
</feature>
<feature type="binding site" evidence="11">
    <location>
        <begin position="60"/>
        <end position="63"/>
    </location>
    <ligand>
        <name>ATP</name>
        <dbReference type="ChEBI" id="CHEBI:30616"/>
    </ligand>
</feature>
<dbReference type="Pfam" id="PF10585">
    <property type="entry name" value="UBA_E1_SCCH"/>
    <property type="match status" value="1"/>
</dbReference>
<keyword evidence="3 9" id="KW-0479">Metal-binding</keyword>
<dbReference type="PANTHER" id="PTHR10953">
    <property type="entry name" value="UBIQUITIN-ACTIVATING ENZYME E1"/>
    <property type="match status" value="1"/>
</dbReference>
<sequence>MSTDNSISRVVGDAAYKSIHDAKILIVGAGGIGCELLKNVVLSGFKKVEIIDLDTIDLSNLNRQFLFQSRHIKRSKAVVAKETASLFNPSVDITAHCDNVKDPKYNIKWFQSFDVVFGALDNIDARRHVNKMCLAANTPLIESGTTGYCGNVQVIIKDTFECYDCQVKPTPKTYPVCTIRSTPSAPIHTIVWSKSYLLPQVFGEAEDQGELDKAAMEGENANEIKTLREEQDSFNKVREAVVAEGGARVLFDNIFNHDVKRLLQMEDMWKNRVPPTPLDFEASLDSNTHATESGSADSGIVDQRKLTLGDNVKLFIDATDRLAKRAVSTKQPIEFDKDDKDTLDFVTASSNLRSAVYTIPTKTIFEVKEMAGNIIPAIATTNAIIAGEQTLKAINVLQRRLDLCKPCVYLGSQLTAVSFETPNPACGTCQDTFIPLPVKNDEVSLQQLIDAVRSVVDVYKSSDDGEARELSVFEKERLLYDPDFDENVDKSLSDMGCHTNTFITIVDEDGEYENVTVVLAPLETDSQDKYVLPSSSSVKQPGKKYRPPPPPPAPENPRKRGREEDANTYTEDAQGVLTIEDSEDEEPPAKKTHNETITLDDSDDDVQVVQEKGEEKVTNDTSKPEETAAPAPAPAPAQEAPGTGKPDDPISLDDD</sequence>
<proteinExistence type="inferred from homology"/>
<dbReference type="Proteomes" id="UP000310189">
    <property type="component" value="Unassembled WGS sequence"/>
</dbReference>
<dbReference type="GO" id="GO:0005737">
    <property type="term" value="C:cytoplasm"/>
    <property type="evidence" value="ECO:0007669"/>
    <property type="project" value="TreeGrafter"/>
</dbReference>
<keyword evidence="18" id="KW-1185">Reference proteome</keyword>
<comment type="similarity">
    <text evidence="2 9">Belongs to the ubiquitin-activating E1 family.</text>
</comment>
<dbReference type="GO" id="GO:0019948">
    <property type="term" value="F:SUMO activating enzyme activity"/>
    <property type="evidence" value="ECO:0007669"/>
    <property type="project" value="UniProtKB-UniRule"/>
</dbReference>
<dbReference type="InterPro" id="IPR045886">
    <property type="entry name" value="ThiF/MoeB/HesA"/>
</dbReference>
<feature type="binding site" evidence="12">
    <location>
        <position position="165"/>
    </location>
    <ligand>
        <name>Zn(2+)</name>
        <dbReference type="ChEBI" id="CHEBI:29105"/>
    </ligand>
</feature>
<evidence type="ECO:0000256" key="13">
    <source>
        <dbReference type="PROSITE-ProRule" id="PRU10132"/>
    </source>
</evidence>
<evidence type="ECO:0000313" key="18">
    <source>
        <dbReference type="Proteomes" id="UP000310189"/>
    </source>
</evidence>
<organism evidence="17 18">
    <name type="scientific">Wallemia hederae</name>
    <dbReference type="NCBI Taxonomy" id="1540922"/>
    <lineage>
        <taxon>Eukaryota</taxon>
        <taxon>Fungi</taxon>
        <taxon>Dikarya</taxon>
        <taxon>Basidiomycota</taxon>
        <taxon>Wallemiomycotina</taxon>
        <taxon>Wallemiomycetes</taxon>
        <taxon>Wallemiales</taxon>
        <taxon>Wallemiaceae</taxon>
        <taxon>Wallemia</taxon>
    </lineage>
</organism>
<dbReference type="InterPro" id="IPR042449">
    <property type="entry name" value="Ub-E1_IAD_1"/>
</dbReference>
<feature type="binding site" evidence="11">
    <location>
        <begin position="28"/>
        <end position="33"/>
    </location>
    <ligand>
        <name>ATP</name>
        <dbReference type="ChEBI" id="CHEBI:30616"/>
    </ligand>
</feature>
<accession>A0A4T0FPE4</accession>
<dbReference type="Pfam" id="PF00899">
    <property type="entry name" value="ThiF"/>
    <property type="match status" value="1"/>
</dbReference>
<evidence type="ECO:0000259" key="15">
    <source>
        <dbReference type="Pfam" id="PF00899"/>
    </source>
</evidence>
<evidence type="ECO:0000256" key="5">
    <source>
        <dbReference type="ARBA" id="ARBA00022786"/>
    </source>
</evidence>
<feature type="compositionally biased region" description="Basic and acidic residues" evidence="14">
    <location>
        <begin position="611"/>
        <end position="626"/>
    </location>
</feature>
<evidence type="ECO:0000256" key="1">
    <source>
        <dbReference type="ARBA" id="ARBA00004718"/>
    </source>
</evidence>
<reference evidence="17 18" key="1">
    <citation type="submission" date="2019-03" db="EMBL/GenBank/DDBJ databases">
        <title>Sequencing 23 genomes of Wallemia ichthyophaga.</title>
        <authorList>
            <person name="Gostincar C."/>
        </authorList>
    </citation>
    <scope>NUCLEOTIDE SEQUENCE [LARGE SCALE GENOMIC DNA]</scope>
    <source>
        <strain evidence="17 18">EXF-5753</strain>
    </source>
</reference>
<evidence type="ECO:0000256" key="9">
    <source>
        <dbReference type="PIRNR" id="PIRNR039133"/>
    </source>
</evidence>
<comment type="subunit">
    <text evidence="9">Heterodimer.</text>
</comment>
<dbReference type="SUPFAM" id="SSF69572">
    <property type="entry name" value="Activating enzymes of the ubiquitin-like proteins"/>
    <property type="match status" value="1"/>
</dbReference>
<evidence type="ECO:0000256" key="6">
    <source>
        <dbReference type="ARBA" id="ARBA00022833"/>
    </source>
</evidence>
<dbReference type="InterPro" id="IPR030661">
    <property type="entry name" value="Uba2"/>
</dbReference>
<feature type="active site" description="Glycyl thioester intermediate" evidence="10 13">
    <location>
        <position position="177"/>
    </location>
</feature>
<keyword evidence="4 9" id="KW-0547">Nucleotide-binding</keyword>
<dbReference type="PANTHER" id="PTHR10953:SF5">
    <property type="entry name" value="SUMO-ACTIVATING ENZYME SUBUNIT 2"/>
    <property type="match status" value="1"/>
</dbReference>
<comment type="pathway">
    <text evidence="1 9">Protein modification; protein sumoylation.</text>
</comment>
<evidence type="ECO:0000256" key="4">
    <source>
        <dbReference type="ARBA" id="ARBA00022741"/>
    </source>
</evidence>
<evidence type="ECO:0000256" key="14">
    <source>
        <dbReference type="SAM" id="MobiDB-lite"/>
    </source>
</evidence>
<evidence type="ECO:0000256" key="8">
    <source>
        <dbReference type="ARBA" id="ARBA00073512"/>
    </source>
</evidence>
<dbReference type="AlphaFoldDB" id="A0A4T0FPE4"/>
<feature type="binding site" evidence="11">
    <location>
        <position position="52"/>
    </location>
    <ligand>
        <name>ATP</name>
        <dbReference type="ChEBI" id="CHEBI:30616"/>
    </ligand>
</feature>
<evidence type="ECO:0000313" key="17">
    <source>
        <dbReference type="EMBL" id="TIA90299.1"/>
    </source>
</evidence>
<dbReference type="Gene3D" id="3.10.290.20">
    <property type="entry name" value="Ubiquitin-like 2 activating enzyme e1b. Chain: B, domain 3"/>
    <property type="match status" value="1"/>
</dbReference>
<dbReference type="Gene3D" id="1.10.10.520">
    <property type="entry name" value="Ubiquitin activating enzymes (Uba3). Chain: B, domain 2"/>
    <property type="match status" value="1"/>
</dbReference>
<feature type="binding site" evidence="12">
    <location>
        <position position="426"/>
    </location>
    <ligand>
        <name>Zn(2+)</name>
        <dbReference type="ChEBI" id="CHEBI:29105"/>
    </ligand>
</feature>
<dbReference type="InterPro" id="IPR033127">
    <property type="entry name" value="UBQ-activ_enz_E1_Cys_AS"/>
</dbReference>
<keyword evidence="6 9" id="KW-0862">Zinc</keyword>
<dbReference type="GO" id="GO:0005524">
    <property type="term" value="F:ATP binding"/>
    <property type="evidence" value="ECO:0007669"/>
    <property type="project" value="UniProtKB-UniRule"/>
</dbReference>
<keyword evidence="5 9" id="KW-0833">Ubl conjugation pathway</keyword>
<dbReference type="OrthoDB" id="10255449at2759"/>
<dbReference type="InterPro" id="IPR019572">
    <property type="entry name" value="UBA_E1_SCCH"/>
</dbReference>
<dbReference type="PROSITE" id="PS00865">
    <property type="entry name" value="UBIQUITIN_ACTIVAT_2"/>
    <property type="match status" value="1"/>
</dbReference>
<dbReference type="GO" id="GO:0046872">
    <property type="term" value="F:metal ion binding"/>
    <property type="evidence" value="ECO:0007669"/>
    <property type="project" value="UniProtKB-KW"/>
</dbReference>
<dbReference type="PIRSF" id="PIRSF039133">
    <property type="entry name" value="SUMO_E1B"/>
    <property type="match status" value="1"/>
</dbReference>
<evidence type="ECO:0000256" key="11">
    <source>
        <dbReference type="PIRSR" id="PIRSR039133-2"/>
    </source>
</evidence>
<evidence type="ECO:0000256" key="3">
    <source>
        <dbReference type="ARBA" id="ARBA00022723"/>
    </source>
</evidence>
<feature type="binding site" evidence="11">
    <location>
        <position position="76"/>
    </location>
    <ligand>
        <name>ATP</name>
        <dbReference type="ChEBI" id="CHEBI:30616"/>
    </ligand>
</feature>
<feature type="binding site" evidence="11">
    <location>
        <begin position="121"/>
        <end position="126"/>
    </location>
    <ligand>
        <name>ATP</name>
        <dbReference type="ChEBI" id="CHEBI:30616"/>
    </ligand>
</feature>
<evidence type="ECO:0000259" key="16">
    <source>
        <dbReference type="Pfam" id="PF10585"/>
    </source>
</evidence>
<evidence type="ECO:0000256" key="10">
    <source>
        <dbReference type="PIRSR" id="PIRSR039133-1"/>
    </source>
</evidence>
<dbReference type="InterPro" id="IPR000594">
    <property type="entry name" value="ThiF_NAD_FAD-bd"/>
</dbReference>
<feature type="domain" description="Ubiquitin-activating enzyme SCCH" evidence="16">
    <location>
        <begin position="324"/>
        <end position="368"/>
    </location>
</feature>